<dbReference type="PANTHER" id="PTHR24421:SF10">
    <property type="entry name" value="NITRATE_NITRITE SENSOR PROTEIN NARQ"/>
    <property type="match status" value="1"/>
</dbReference>
<keyword evidence="6 13" id="KW-0418">Kinase</keyword>
<evidence type="ECO:0000256" key="5">
    <source>
        <dbReference type="ARBA" id="ARBA00022741"/>
    </source>
</evidence>
<evidence type="ECO:0000256" key="4">
    <source>
        <dbReference type="ARBA" id="ARBA00022679"/>
    </source>
</evidence>
<dbReference type="GO" id="GO:0000155">
    <property type="term" value="F:phosphorelay sensor kinase activity"/>
    <property type="evidence" value="ECO:0007669"/>
    <property type="project" value="InterPro"/>
</dbReference>
<evidence type="ECO:0000259" key="12">
    <source>
        <dbReference type="Pfam" id="PF23539"/>
    </source>
</evidence>
<reference evidence="13" key="1">
    <citation type="submission" date="2020-09" db="EMBL/GenBank/DDBJ databases">
        <title>Hoyosella lacisalsi sp. nov., a halotolerant actinobacterium isolated from soil of Lake Gudzhirganskoe.</title>
        <authorList>
            <person name="Yang Q."/>
            <person name="Guo P.Y."/>
            <person name="Liu S.W."/>
            <person name="Li F.N."/>
            <person name="Sun C.H."/>
        </authorList>
    </citation>
    <scope>NUCLEOTIDE SEQUENCE</scope>
    <source>
        <strain evidence="13">G463</strain>
    </source>
</reference>
<name>A0A927JCN0_9ACTN</name>
<dbReference type="SUPFAM" id="SSF55874">
    <property type="entry name" value="ATPase domain of HSP90 chaperone/DNA topoisomerase II/histidine kinase"/>
    <property type="match status" value="1"/>
</dbReference>
<feature type="transmembrane region" description="Helical" evidence="9">
    <location>
        <begin position="147"/>
        <end position="166"/>
    </location>
</feature>
<dbReference type="Gene3D" id="1.20.5.1930">
    <property type="match status" value="1"/>
</dbReference>
<evidence type="ECO:0000256" key="3">
    <source>
        <dbReference type="ARBA" id="ARBA00022553"/>
    </source>
</evidence>
<evidence type="ECO:0000256" key="2">
    <source>
        <dbReference type="ARBA" id="ARBA00012438"/>
    </source>
</evidence>
<dbReference type="EC" id="2.7.13.3" evidence="2"/>
<evidence type="ECO:0000313" key="14">
    <source>
        <dbReference type="Proteomes" id="UP000642993"/>
    </source>
</evidence>
<dbReference type="GO" id="GO:0005524">
    <property type="term" value="F:ATP binding"/>
    <property type="evidence" value="ECO:0007669"/>
    <property type="project" value="UniProtKB-KW"/>
</dbReference>
<dbReference type="GO" id="GO:0016020">
    <property type="term" value="C:membrane"/>
    <property type="evidence" value="ECO:0007669"/>
    <property type="project" value="InterPro"/>
</dbReference>
<dbReference type="AlphaFoldDB" id="A0A927JCN0"/>
<gene>
    <name evidence="13" type="ORF">HT102_10055</name>
</gene>
<comment type="catalytic activity">
    <reaction evidence="1">
        <text>ATP + protein L-histidine = ADP + protein N-phospho-L-histidine.</text>
        <dbReference type="EC" id="2.7.13.3"/>
    </reaction>
</comment>
<evidence type="ECO:0000256" key="7">
    <source>
        <dbReference type="ARBA" id="ARBA00022840"/>
    </source>
</evidence>
<dbReference type="Pfam" id="PF23539">
    <property type="entry name" value="DUF7134"/>
    <property type="match status" value="1"/>
</dbReference>
<dbReference type="Pfam" id="PF07730">
    <property type="entry name" value="HisKA_3"/>
    <property type="match status" value="1"/>
</dbReference>
<proteinExistence type="predicted"/>
<protein>
    <recommendedName>
        <fullName evidence="2">histidine kinase</fullName>
        <ecNumber evidence="2">2.7.13.3</ecNumber>
    </recommendedName>
</protein>
<keyword evidence="9" id="KW-0472">Membrane</keyword>
<dbReference type="Pfam" id="PF02518">
    <property type="entry name" value="HATPase_c"/>
    <property type="match status" value="1"/>
</dbReference>
<feature type="domain" description="DUF7134" evidence="12">
    <location>
        <begin position="18"/>
        <end position="167"/>
    </location>
</feature>
<dbReference type="EMBL" id="JACYWE010000005">
    <property type="protein sequence ID" value="MBD8506831.1"/>
    <property type="molecule type" value="Genomic_DNA"/>
</dbReference>
<organism evidence="13 14">
    <name type="scientific">Lolliginicoccus lacisalsi</name>
    <dbReference type="NCBI Taxonomy" id="2742202"/>
    <lineage>
        <taxon>Bacteria</taxon>
        <taxon>Bacillati</taxon>
        <taxon>Actinomycetota</taxon>
        <taxon>Actinomycetes</taxon>
        <taxon>Mycobacteriales</taxon>
        <taxon>Hoyosellaceae</taxon>
        <taxon>Lolliginicoccus</taxon>
    </lineage>
</organism>
<keyword evidence="9" id="KW-1133">Transmembrane helix</keyword>
<dbReference type="InterPro" id="IPR036890">
    <property type="entry name" value="HATPase_C_sf"/>
</dbReference>
<evidence type="ECO:0000256" key="1">
    <source>
        <dbReference type="ARBA" id="ARBA00000085"/>
    </source>
</evidence>
<accession>A0A927JCN0</accession>
<keyword evidence="3" id="KW-0597">Phosphoprotein</keyword>
<feature type="transmembrane region" description="Helical" evidence="9">
    <location>
        <begin position="73"/>
        <end position="91"/>
    </location>
</feature>
<feature type="transmembrane region" description="Helical" evidence="9">
    <location>
        <begin position="50"/>
        <end position="66"/>
    </location>
</feature>
<dbReference type="PANTHER" id="PTHR24421">
    <property type="entry name" value="NITRATE/NITRITE SENSOR PROTEIN NARX-RELATED"/>
    <property type="match status" value="1"/>
</dbReference>
<feature type="transmembrane region" description="Helical" evidence="9">
    <location>
        <begin position="97"/>
        <end position="114"/>
    </location>
</feature>
<keyword evidence="9" id="KW-0812">Transmembrane</keyword>
<evidence type="ECO:0000313" key="13">
    <source>
        <dbReference type="EMBL" id="MBD8506831.1"/>
    </source>
</evidence>
<evidence type="ECO:0000256" key="9">
    <source>
        <dbReference type="SAM" id="Phobius"/>
    </source>
</evidence>
<evidence type="ECO:0000256" key="6">
    <source>
        <dbReference type="ARBA" id="ARBA00022777"/>
    </source>
</evidence>
<feature type="domain" description="Signal transduction histidine kinase subgroup 3 dimerisation and phosphoacceptor" evidence="11">
    <location>
        <begin position="196"/>
        <end position="261"/>
    </location>
</feature>
<evidence type="ECO:0000256" key="8">
    <source>
        <dbReference type="ARBA" id="ARBA00023012"/>
    </source>
</evidence>
<comment type="caution">
    <text evidence="13">The sequence shown here is derived from an EMBL/GenBank/DDBJ whole genome shotgun (WGS) entry which is preliminary data.</text>
</comment>
<dbReference type="InterPro" id="IPR055558">
    <property type="entry name" value="DUF7134"/>
</dbReference>
<dbReference type="InterPro" id="IPR050482">
    <property type="entry name" value="Sensor_HK_TwoCompSys"/>
</dbReference>
<dbReference type="Proteomes" id="UP000642993">
    <property type="component" value="Unassembled WGS sequence"/>
</dbReference>
<evidence type="ECO:0000259" key="11">
    <source>
        <dbReference type="Pfam" id="PF07730"/>
    </source>
</evidence>
<dbReference type="Gene3D" id="3.30.565.10">
    <property type="entry name" value="Histidine kinase-like ATPase, C-terminal domain"/>
    <property type="match status" value="1"/>
</dbReference>
<dbReference type="InterPro" id="IPR011712">
    <property type="entry name" value="Sig_transdc_His_kin_sub3_dim/P"/>
</dbReference>
<dbReference type="InterPro" id="IPR003594">
    <property type="entry name" value="HATPase_dom"/>
</dbReference>
<keyword evidence="5" id="KW-0547">Nucleotide-binding</keyword>
<keyword evidence="14" id="KW-1185">Reference proteome</keyword>
<feature type="transmembrane region" description="Helical" evidence="9">
    <location>
        <begin position="121"/>
        <end position="141"/>
    </location>
</feature>
<dbReference type="CDD" id="cd16917">
    <property type="entry name" value="HATPase_UhpB-NarQ-NarX-like"/>
    <property type="match status" value="1"/>
</dbReference>
<dbReference type="GO" id="GO:0046983">
    <property type="term" value="F:protein dimerization activity"/>
    <property type="evidence" value="ECO:0007669"/>
    <property type="project" value="InterPro"/>
</dbReference>
<keyword evidence="8" id="KW-0902">Two-component regulatory system</keyword>
<evidence type="ECO:0000259" key="10">
    <source>
        <dbReference type="Pfam" id="PF02518"/>
    </source>
</evidence>
<feature type="domain" description="Histidine kinase/HSP90-like ATPase" evidence="10">
    <location>
        <begin position="307"/>
        <end position="395"/>
    </location>
</feature>
<keyword evidence="7" id="KW-0067">ATP-binding</keyword>
<feature type="transmembrane region" description="Helical" evidence="9">
    <location>
        <begin position="27"/>
        <end position="44"/>
    </location>
</feature>
<keyword evidence="4" id="KW-0808">Transferase</keyword>
<sequence>MATARPGRLGWLIVERITRWIRDEPRFADGLLALVFVMFEALAAPRSDDPAVFLALGVLLCAPIVLRRTSPVASAYAILLASIVSSLVLARFDNDTVGHPAGLLLIVALYSLVVHSRRWIAALYFLGLAADTAVKIIALDYEMPETVLYLAGFYLLGWAIGEVIAVRHRQHEEIAARLEIAETDRDRRAEDAVAAERTRIARELHDVVAHSVSVMIVQAEGASYAVRSNPDIAERALRTVASTGREALTELRRTLALLRDETTTNEVLDYGTAGLARTAALMRDAGLPVELEITGDIDALAPALGLGIKRIVQESLTNVLRHAGDGARATVVVQRVGEDVTVSVTDQGGNGIGRHGHGSGNGIVGMRERVAVLGGTLCTEELPGDGWRVTATLPAGPE</sequence>